<accession>A0A8S5P605</accession>
<proteinExistence type="predicted"/>
<evidence type="ECO:0000313" key="1">
    <source>
        <dbReference type="EMBL" id="DAE02072.1"/>
    </source>
</evidence>
<sequence>MSNSTADIAAVTAALFPDAVKDAFAKKQSLTMRDLLLLESADVKFVALGIQPSAYEMAAFLWLMADRAAFASALDTGTFRDGLHAWADTLSPSVIPSMADKIAAVIRASFAPLDGSKKKTGTGRKP</sequence>
<name>A0A8S5P605_9CAUD</name>
<organism evidence="1">
    <name type="scientific">Siphoviridae sp. ct1Eo1</name>
    <dbReference type="NCBI Taxonomy" id="2825307"/>
    <lineage>
        <taxon>Viruses</taxon>
        <taxon>Duplodnaviria</taxon>
        <taxon>Heunggongvirae</taxon>
        <taxon>Uroviricota</taxon>
        <taxon>Caudoviricetes</taxon>
    </lineage>
</organism>
<protein>
    <submittedName>
        <fullName evidence="1">Uncharacterized protein</fullName>
    </submittedName>
</protein>
<reference evidence="1" key="1">
    <citation type="journal article" date="2021" name="Proc. Natl. Acad. Sci. U.S.A.">
        <title>A Catalog of Tens of Thousands of Viruses from Human Metagenomes Reveals Hidden Associations with Chronic Diseases.</title>
        <authorList>
            <person name="Tisza M.J."/>
            <person name="Buck C.B."/>
        </authorList>
    </citation>
    <scope>NUCLEOTIDE SEQUENCE</scope>
    <source>
        <strain evidence="1">Ct1Eo1</strain>
    </source>
</reference>
<dbReference type="EMBL" id="BK015340">
    <property type="protein sequence ID" value="DAE02072.1"/>
    <property type="molecule type" value="Genomic_DNA"/>
</dbReference>